<dbReference type="PATRIC" id="fig|471514.4.peg.1693"/>
<keyword evidence="9" id="KW-1185">Reference proteome</keyword>
<evidence type="ECO:0000256" key="7">
    <source>
        <dbReference type="SAM" id="Phobius"/>
    </source>
</evidence>
<dbReference type="Proteomes" id="UP000050482">
    <property type="component" value="Unassembled WGS sequence"/>
</dbReference>
<dbReference type="PANTHER" id="PTHR30106">
    <property type="entry name" value="INNER MEMBRANE PROTEIN YEIH-RELATED"/>
    <property type="match status" value="1"/>
</dbReference>
<feature type="transmembrane region" description="Helical" evidence="7">
    <location>
        <begin position="153"/>
        <end position="174"/>
    </location>
</feature>
<dbReference type="OrthoDB" id="9811391at2"/>
<dbReference type="GO" id="GO:0005886">
    <property type="term" value="C:plasma membrane"/>
    <property type="evidence" value="ECO:0007669"/>
    <property type="project" value="UniProtKB-SubCell"/>
</dbReference>
<evidence type="ECO:0000256" key="1">
    <source>
        <dbReference type="ARBA" id="ARBA00004651"/>
    </source>
</evidence>
<feature type="transmembrane region" description="Helical" evidence="7">
    <location>
        <begin position="335"/>
        <end position="355"/>
    </location>
</feature>
<protein>
    <recommendedName>
        <fullName evidence="10">Sulfate exporter family transporter</fullName>
    </recommendedName>
</protein>
<feature type="transmembrane region" description="Helical" evidence="7">
    <location>
        <begin position="126"/>
        <end position="147"/>
    </location>
</feature>
<dbReference type="AlphaFoldDB" id="A0A0P9EEK9"/>
<evidence type="ECO:0000256" key="4">
    <source>
        <dbReference type="ARBA" id="ARBA00022692"/>
    </source>
</evidence>
<accession>A0A0P9EEK9</accession>
<dbReference type="InterPro" id="IPR018383">
    <property type="entry name" value="UPF0324_pro"/>
</dbReference>
<reference evidence="8 9" key="1">
    <citation type="submission" date="2015-09" db="EMBL/GenBank/DDBJ databases">
        <title>Draft genome sequence of Alicyclobacillus ferrooxydans DSM 22381.</title>
        <authorList>
            <person name="Hemp J."/>
        </authorList>
    </citation>
    <scope>NUCLEOTIDE SEQUENCE [LARGE SCALE GENOMIC DNA]</scope>
    <source>
        <strain evidence="8 9">TC-34</strain>
    </source>
</reference>
<proteinExistence type="inferred from homology"/>
<gene>
    <name evidence="8" type="ORF">AN477_20970</name>
</gene>
<comment type="subcellular location">
    <subcellularLocation>
        <location evidence="1">Cell membrane</location>
        <topology evidence="1">Multi-pass membrane protein</topology>
    </subcellularLocation>
</comment>
<organism evidence="8 9">
    <name type="scientific">Alicyclobacillus ferrooxydans</name>
    <dbReference type="NCBI Taxonomy" id="471514"/>
    <lineage>
        <taxon>Bacteria</taxon>
        <taxon>Bacillati</taxon>
        <taxon>Bacillota</taxon>
        <taxon>Bacilli</taxon>
        <taxon>Bacillales</taxon>
        <taxon>Alicyclobacillaceae</taxon>
        <taxon>Alicyclobacillus</taxon>
    </lineage>
</organism>
<sequence>MSLLEQLKDPGRLLPGFLAACVIAIVASFIGHLLPVVGAPIIAIVLGILLRGVLRNPVRTQPGVSFTAKRVLQFAIILLGANLNLDVVWKTGSQSFWVMIGSLAVALTGGTLIGKMFHLPRNIIRLITVGTSICGASAISAIAPIVAAEEGEIAYAISTIFLFNVVAVFLFPLIGHMFHFSSMKFGMWAGTAINDTSSVVAAGYSFSHAAGQYATVVKLTRSLAIIPVSLWFAFMTAKQTQNQHILETAATVEHSEAGPEHALVDDMPRRKTRIQFPMFILGFVAMAALDTFGLFGHTVATNISLLGEFFVSVALAAIGLNTNLRSLMKTGHRPLLMGLSTWALVAVSSLILQAITQ</sequence>
<keyword evidence="4 7" id="KW-0812">Transmembrane</keyword>
<feature type="transmembrane region" description="Helical" evidence="7">
    <location>
        <begin position="276"/>
        <end position="297"/>
    </location>
</feature>
<evidence type="ECO:0000313" key="9">
    <source>
        <dbReference type="Proteomes" id="UP000050482"/>
    </source>
</evidence>
<evidence type="ECO:0000256" key="6">
    <source>
        <dbReference type="ARBA" id="ARBA00023136"/>
    </source>
</evidence>
<dbReference type="RefSeq" id="WP_054971143.1">
    <property type="nucleotide sequence ID" value="NZ_LJCO01000096.1"/>
</dbReference>
<comment type="similarity">
    <text evidence="2">Belongs to the UPF0324 family.</text>
</comment>
<feature type="transmembrane region" description="Helical" evidence="7">
    <location>
        <begin position="95"/>
        <end position="114"/>
    </location>
</feature>
<comment type="caution">
    <text evidence="8">The sequence shown here is derived from an EMBL/GenBank/DDBJ whole genome shotgun (WGS) entry which is preliminary data.</text>
</comment>
<keyword evidence="5 7" id="KW-1133">Transmembrane helix</keyword>
<feature type="transmembrane region" description="Helical" evidence="7">
    <location>
        <begin position="71"/>
        <end position="89"/>
    </location>
</feature>
<keyword evidence="6 7" id="KW-0472">Membrane</keyword>
<dbReference type="Pfam" id="PF03601">
    <property type="entry name" value="Cons_hypoth698"/>
    <property type="match status" value="1"/>
</dbReference>
<name>A0A0P9EEK9_9BACL</name>
<keyword evidence="3" id="KW-1003">Cell membrane</keyword>
<evidence type="ECO:0008006" key="10">
    <source>
        <dbReference type="Google" id="ProtNLM"/>
    </source>
</evidence>
<dbReference type="EMBL" id="LJCO01000096">
    <property type="protein sequence ID" value="KPV40791.1"/>
    <property type="molecule type" value="Genomic_DNA"/>
</dbReference>
<evidence type="ECO:0000256" key="2">
    <source>
        <dbReference type="ARBA" id="ARBA00007977"/>
    </source>
</evidence>
<evidence type="ECO:0000256" key="5">
    <source>
        <dbReference type="ARBA" id="ARBA00022989"/>
    </source>
</evidence>
<evidence type="ECO:0000313" key="8">
    <source>
        <dbReference type="EMBL" id="KPV40791.1"/>
    </source>
</evidence>
<feature type="transmembrane region" description="Helical" evidence="7">
    <location>
        <begin position="17"/>
        <end position="50"/>
    </location>
</feature>
<evidence type="ECO:0000256" key="3">
    <source>
        <dbReference type="ARBA" id="ARBA00022475"/>
    </source>
</evidence>
<feature type="transmembrane region" description="Helical" evidence="7">
    <location>
        <begin position="303"/>
        <end position="323"/>
    </location>
</feature>
<dbReference type="PANTHER" id="PTHR30106:SF1">
    <property type="entry name" value="UPF0324 MEMBRANE PROTEIN FN0533"/>
    <property type="match status" value="1"/>
</dbReference>